<organism evidence="3 4">
    <name type="scientific">Phaeobacter gallaeciensis</name>
    <dbReference type="NCBI Taxonomy" id="60890"/>
    <lineage>
        <taxon>Bacteria</taxon>
        <taxon>Pseudomonadati</taxon>
        <taxon>Pseudomonadota</taxon>
        <taxon>Alphaproteobacteria</taxon>
        <taxon>Rhodobacterales</taxon>
        <taxon>Roseobacteraceae</taxon>
        <taxon>Phaeobacter</taxon>
    </lineage>
</organism>
<dbReference type="Gene3D" id="3.90.226.10">
    <property type="entry name" value="2-enoyl-CoA Hydratase, Chain A, domain 1"/>
    <property type="match status" value="2"/>
</dbReference>
<dbReference type="InterPro" id="IPR051047">
    <property type="entry name" value="AccD/PCCB"/>
</dbReference>
<evidence type="ECO:0000259" key="1">
    <source>
        <dbReference type="PROSITE" id="PS50968"/>
    </source>
</evidence>
<feature type="domain" description="Lipoyl-binding" evidence="1">
    <location>
        <begin position="9"/>
        <end position="83"/>
    </location>
</feature>
<dbReference type="InterPro" id="IPR011763">
    <property type="entry name" value="COA_CT_C"/>
</dbReference>
<dbReference type="Pfam" id="PF00364">
    <property type="entry name" value="Biotin_lipoyl"/>
    <property type="match status" value="1"/>
</dbReference>
<comment type="caution">
    <text evidence="3">The sequence shown here is derived from an EMBL/GenBank/DDBJ whole genome shotgun (WGS) entry which is preliminary data.</text>
</comment>
<dbReference type="AlphaFoldDB" id="A0ABD4XBX4"/>
<dbReference type="InterPro" id="IPR011053">
    <property type="entry name" value="Single_hybrid_motif"/>
</dbReference>
<dbReference type="PROSITE" id="PS50989">
    <property type="entry name" value="COA_CT_CTER"/>
    <property type="match status" value="1"/>
</dbReference>
<dbReference type="RefSeq" id="WP_274829732.1">
    <property type="nucleotide sequence ID" value="NZ_JARCLH010000007.1"/>
</dbReference>
<evidence type="ECO:0000313" key="3">
    <source>
        <dbReference type="EMBL" id="MDE4167012.1"/>
    </source>
</evidence>
<dbReference type="CDD" id="cd06850">
    <property type="entry name" value="biotinyl_domain"/>
    <property type="match status" value="1"/>
</dbReference>
<keyword evidence="3" id="KW-0808">Transferase</keyword>
<dbReference type="Pfam" id="PF01039">
    <property type="entry name" value="Carboxyl_trans"/>
    <property type="match status" value="1"/>
</dbReference>
<dbReference type="PANTHER" id="PTHR43842">
    <property type="entry name" value="PROPIONYL-COA CARBOXYLASE BETA CHAIN"/>
    <property type="match status" value="1"/>
</dbReference>
<gene>
    <name evidence="3" type="ORF">PXK24_15050</name>
</gene>
<dbReference type="SUPFAM" id="SSF52096">
    <property type="entry name" value="ClpP/crotonase"/>
    <property type="match status" value="2"/>
</dbReference>
<protein>
    <submittedName>
        <fullName evidence="3">Carboxyl transferase domain-containing protein</fullName>
    </submittedName>
</protein>
<dbReference type="InterPro" id="IPR034733">
    <property type="entry name" value="AcCoA_carboxyl_beta"/>
</dbReference>
<dbReference type="GO" id="GO:0016740">
    <property type="term" value="F:transferase activity"/>
    <property type="evidence" value="ECO:0007669"/>
    <property type="project" value="UniProtKB-KW"/>
</dbReference>
<dbReference type="SUPFAM" id="SSF51230">
    <property type="entry name" value="Single hybrid motif"/>
    <property type="match status" value="1"/>
</dbReference>
<dbReference type="PROSITE" id="PS50968">
    <property type="entry name" value="BIOTINYL_LIPOYL"/>
    <property type="match status" value="1"/>
</dbReference>
<name>A0ABD4XBX4_9RHOB</name>
<reference evidence="3 4" key="1">
    <citation type="submission" date="2023-02" db="EMBL/GenBank/DDBJ databases">
        <title>Population genomics of bacteria associated with diatom.</title>
        <authorList>
            <person name="Xie J."/>
            <person name="Wang H."/>
        </authorList>
    </citation>
    <scope>NUCLEOTIDE SEQUENCE [LARGE SCALE GENOMIC DNA]</scope>
    <source>
        <strain evidence="3 4">PT47_8</strain>
    </source>
</reference>
<dbReference type="EMBL" id="JARCJK010000007">
    <property type="protein sequence ID" value="MDE4167012.1"/>
    <property type="molecule type" value="Genomic_DNA"/>
</dbReference>
<sequence>MTENNISDQGGVLVTLIKAESAAIVAEVHVAPGQEVAAGTVLLATELMKMRHEIRAEQSGIVTAVHVTAGQELQGGETLITLEPGSVSVEEVATDDTARPDLEEYAARMALLDDAARPEAVAKRHALGGRTARENINDLFDAGSFTEYGALAVAAQRGKRALPDLQARTQGDGIICGIGTVSGRTVAAMAVDYMVLAGTQGFNHHRKMDRLIEVASRDRLPIVLFAEGGGGRPNDGDTALIMAAWLNVTSFRHFAAYKGPKIGIVSGYCFAGNAALYGVCDLRIATRNSWIGMGGPAMIEGGGLGVVAPKEIGPSDVQAGTGLIDILTEDEAEAVEAAKRLLSLEAAQTPPADDPEETPDLRNVVPVDRTRAYDMRAAIDGLADSDTFQELRRGFGAGMITGFARIRGRAVGLLANNPLHLGGAIDAEAGDKGARFLQLCDAWGLPVVTLCDTPGFMVGPEVEKTGQVAHISRLFLAGAHFSQPLVTLILRKAYGLGAMAMAGGGLDRPHFCCAWPTGEVGAMGLEGAVRLGHRDHLNAIEDPAEREAEYQRLVDALYERGKALNAASLLEFDAVIDPAETRAALHRALESAGPATPGPRYADAW</sequence>
<accession>A0ABD4XBX4</accession>
<dbReference type="InterPro" id="IPR029045">
    <property type="entry name" value="ClpP/crotonase-like_dom_sf"/>
</dbReference>
<dbReference type="PANTHER" id="PTHR43842:SF2">
    <property type="entry name" value="PROPIONYL-COA CARBOXYLASE BETA CHAIN, MITOCHONDRIAL"/>
    <property type="match status" value="1"/>
</dbReference>
<evidence type="ECO:0000313" key="4">
    <source>
        <dbReference type="Proteomes" id="UP001218364"/>
    </source>
</evidence>
<dbReference type="Gene3D" id="2.40.50.100">
    <property type="match status" value="1"/>
</dbReference>
<evidence type="ECO:0000259" key="2">
    <source>
        <dbReference type="PROSITE" id="PS50989"/>
    </source>
</evidence>
<dbReference type="InterPro" id="IPR000089">
    <property type="entry name" value="Biotin_lipoyl"/>
</dbReference>
<dbReference type="Proteomes" id="UP001218364">
    <property type="component" value="Unassembled WGS sequence"/>
</dbReference>
<feature type="domain" description="CoA carboxyltransferase C-terminal" evidence="2">
    <location>
        <begin position="351"/>
        <end position="595"/>
    </location>
</feature>
<proteinExistence type="predicted"/>